<dbReference type="Gene3D" id="3.30.420.40">
    <property type="match status" value="3"/>
</dbReference>
<dbReference type="InterPro" id="IPR036390">
    <property type="entry name" value="WH_DNA-bd_sf"/>
</dbReference>
<dbReference type="PANTHER" id="PTHR18964:SF149">
    <property type="entry name" value="BIFUNCTIONAL UDP-N-ACETYLGLUCOSAMINE 2-EPIMERASE_N-ACETYLMANNOSAMINE KINASE"/>
    <property type="match status" value="1"/>
</dbReference>
<accession>A0A1G9H7Z8</accession>
<dbReference type="AlphaFoldDB" id="A0A1G9H7Z8"/>
<reference evidence="3 4" key="1">
    <citation type="submission" date="2016-10" db="EMBL/GenBank/DDBJ databases">
        <authorList>
            <person name="de Groot N.N."/>
        </authorList>
    </citation>
    <scope>NUCLEOTIDE SEQUENCE [LARGE SCALE GENOMIC DNA]</scope>
    <source>
        <strain evidence="3 4">CGMCC 1.9159</strain>
    </source>
</reference>
<protein>
    <submittedName>
        <fullName evidence="3">Sugar kinase of the NBD/HSP70 family, may contain an N-terminal HTH domain</fullName>
    </submittedName>
</protein>
<keyword evidence="3" id="KW-0418">Kinase</keyword>
<evidence type="ECO:0000259" key="2">
    <source>
        <dbReference type="Pfam" id="PF12802"/>
    </source>
</evidence>
<evidence type="ECO:0000313" key="3">
    <source>
        <dbReference type="EMBL" id="SDL09027.1"/>
    </source>
</evidence>
<dbReference type="Proteomes" id="UP000199475">
    <property type="component" value="Unassembled WGS sequence"/>
</dbReference>
<dbReference type="GO" id="GO:0003700">
    <property type="term" value="F:DNA-binding transcription factor activity"/>
    <property type="evidence" value="ECO:0007669"/>
    <property type="project" value="InterPro"/>
</dbReference>
<sequence>MTIPRSADPRFIRQWNEYVVFDALREAAAPMRVSDLAKATGLTAASLGQVLKGLESKGWVDSHGAEEQRRGRPAQVYMLREQPGSVLGIELGGHAARAVRMTVQGEVAARGEALFEADRPVEERVEDVRALLDDVLADVSGEPVWLSGVAASRRLSEALMEDGAVLEGMDKPVREIAAQVMPSPWIVYGDAQAATWAEHIDGAASGHDDVLLVHLGWRPTLGLLLAGQPRLGAHGAAGDLTWENLLPGARAGEAQDIHDVVSAALAGDASATERAKEYMREAIPGLVLATAVVDPEVLVLGGGFVEMADLDIAAVEEALARRLQHPPAVVISELDQFAVALGAAHLARAELVSAVVSPMKGVAELTVEARFADVVNL</sequence>
<evidence type="ECO:0000256" key="1">
    <source>
        <dbReference type="ARBA" id="ARBA00006479"/>
    </source>
</evidence>
<dbReference type="Pfam" id="PF12802">
    <property type="entry name" value="MarR_2"/>
    <property type="match status" value="1"/>
</dbReference>
<evidence type="ECO:0000313" key="4">
    <source>
        <dbReference type="Proteomes" id="UP000199475"/>
    </source>
</evidence>
<dbReference type="InterPro" id="IPR000835">
    <property type="entry name" value="HTH_MarR-typ"/>
</dbReference>
<organism evidence="3 4">
    <name type="scientific">Tessaracoccus oleiagri</name>
    <dbReference type="NCBI Taxonomy" id="686624"/>
    <lineage>
        <taxon>Bacteria</taxon>
        <taxon>Bacillati</taxon>
        <taxon>Actinomycetota</taxon>
        <taxon>Actinomycetes</taxon>
        <taxon>Propionibacteriales</taxon>
        <taxon>Propionibacteriaceae</taxon>
        <taxon>Tessaracoccus</taxon>
    </lineage>
</organism>
<feature type="domain" description="HTH marR-type" evidence="2">
    <location>
        <begin position="17"/>
        <end position="70"/>
    </location>
</feature>
<dbReference type="SUPFAM" id="SSF53067">
    <property type="entry name" value="Actin-like ATPase domain"/>
    <property type="match status" value="1"/>
</dbReference>
<dbReference type="RefSeq" id="WP_143008152.1">
    <property type="nucleotide sequence ID" value="NZ_FNGP01000001.1"/>
</dbReference>
<dbReference type="InterPro" id="IPR000600">
    <property type="entry name" value="ROK"/>
</dbReference>
<dbReference type="Pfam" id="PF00480">
    <property type="entry name" value="ROK"/>
    <property type="match status" value="2"/>
</dbReference>
<dbReference type="PANTHER" id="PTHR18964">
    <property type="entry name" value="ROK (REPRESSOR, ORF, KINASE) FAMILY"/>
    <property type="match status" value="1"/>
</dbReference>
<proteinExistence type="inferred from homology"/>
<dbReference type="OrthoDB" id="37575at2"/>
<keyword evidence="4" id="KW-1185">Reference proteome</keyword>
<dbReference type="InterPro" id="IPR036388">
    <property type="entry name" value="WH-like_DNA-bd_sf"/>
</dbReference>
<name>A0A1G9H7Z8_9ACTN</name>
<gene>
    <name evidence="3" type="ORF">SAMN04488242_0135</name>
</gene>
<dbReference type="STRING" id="686624.SAMN04488242_0135"/>
<keyword evidence="3" id="KW-0808">Transferase</keyword>
<dbReference type="InterPro" id="IPR043129">
    <property type="entry name" value="ATPase_NBD"/>
</dbReference>
<dbReference type="Gene3D" id="1.10.10.10">
    <property type="entry name" value="Winged helix-like DNA-binding domain superfamily/Winged helix DNA-binding domain"/>
    <property type="match status" value="1"/>
</dbReference>
<dbReference type="EMBL" id="FNGP01000001">
    <property type="protein sequence ID" value="SDL09027.1"/>
    <property type="molecule type" value="Genomic_DNA"/>
</dbReference>
<comment type="similarity">
    <text evidence="1">Belongs to the ROK (NagC/XylR) family.</text>
</comment>
<dbReference type="GO" id="GO:0016301">
    <property type="term" value="F:kinase activity"/>
    <property type="evidence" value="ECO:0007669"/>
    <property type="project" value="UniProtKB-KW"/>
</dbReference>
<dbReference type="SUPFAM" id="SSF46785">
    <property type="entry name" value="Winged helix' DNA-binding domain"/>
    <property type="match status" value="1"/>
</dbReference>